<dbReference type="AlphaFoldDB" id="A0A9X3S1C3"/>
<dbReference type="EMBL" id="JAPDOD010000016">
    <property type="protein sequence ID" value="MDA0162179.1"/>
    <property type="molecule type" value="Genomic_DNA"/>
</dbReference>
<name>A0A9X3S1C3_9ACTN</name>
<organism evidence="1 2">
    <name type="scientific">Solirubrobacter ginsenosidimutans</name>
    <dbReference type="NCBI Taxonomy" id="490573"/>
    <lineage>
        <taxon>Bacteria</taxon>
        <taxon>Bacillati</taxon>
        <taxon>Actinomycetota</taxon>
        <taxon>Thermoleophilia</taxon>
        <taxon>Solirubrobacterales</taxon>
        <taxon>Solirubrobacteraceae</taxon>
        <taxon>Solirubrobacter</taxon>
    </lineage>
</organism>
<keyword evidence="2" id="KW-1185">Reference proteome</keyword>
<evidence type="ECO:0000313" key="2">
    <source>
        <dbReference type="Proteomes" id="UP001149140"/>
    </source>
</evidence>
<accession>A0A9X3S1C3</accession>
<evidence type="ECO:0008006" key="3">
    <source>
        <dbReference type="Google" id="ProtNLM"/>
    </source>
</evidence>
<comment type="caution">
    <text evidence="1">The sequence shown here is derived from an EMBL/GenBank/DDBJ whole genome shotgun (WGS) entry which is preliminary data.</text>
</comment>
<sequence>MRLDDFLQHFVNAAAAADRRYVRTQDPRDVLAGITVWESLVDGGGLEELPASMLIEANLAASMLYTRRHEVHRSEEDLDRALRWLDEARAYIVPGSFADLQARMSLAAMLMMRFRARHGAHDLDRAISVWTGLMDTEAGPLAAANLGRALLARHATTGDIADRREGRRLLGMATAEMPADHPARADVELALRAAG</sequence>
<gene>
    <name evidence="1" type="ORF">OM076_18045</name>
</gene>
<evidence type="ECO:0000313" key="1">
    <source>
        <dbReference type="EMBL" id="MDA0162179.1"/>
    </source>
</evidence>
<proteinExistence type="predicted"/>
<dbReference type="Proteomes" id="UP001149140">
    <property type="component" value="Unassembled WGS sequence"/>
</dbReference>
<reference evidence="1" key="1">
    <citation type="submission" date="2022-10" db="EMBL/GenBank/DDBJ databases">
        <title>The WGS of Solirubrobacter ginsenosidimutans DSM 21036.</title>
        <authorList>
            <person name="Jiang Z."/>
        </authorList>
    </citation>
    <scope>NUCLEOTIDE SEQUENCE</scope>
    <source>
        <strain evidence="1">DSM 21036</strain>
    </source>
</reference>
<protein>
    <recommendedName>
        <fullName evidence="3">Tetratricopeptide repeat protein</fullName>
    </recommendedName>
</protein>